<dbReference type="AlphaFoldDB" id="A0A2X2CZF2"/>
<keyword evidence="3" id="KW-0378">Hydrolase</keyword>
<dbReference type="Proteomes" id="UP000626180">
    <property type="component" value="Unassembled WGS sequence"/>
</dbReference>
<evidence type="ECO:0000313" key="3">
    <source>
        <dbReference type="EMBL" id="SPZ12173.1"/>
    </source>
</evidence>
<dbReference type="SUPFAM" id="SSF109604">
    <property type="entry name" value="HD-domain/PDEase-like"/>
    <property type="match status" value="1"/>
</dbReference>
<dbReference type="InterPro" id="IPR021812">
    <property type="entry name" value="DUF3391"/>
</dbReference>
<organism evidence="3 4">
    <name type="scientific">Pseudomonas luteola</name>
    <dbReference type="NCBI Taxonomy" id="47886"/>
    <lineage>
        <taxon>Bacteria</taxon>
        <taxon>Pseudomonadati</taxon>
        <taxon>Pseudomonadota</taxon>
        <taxon>Gammaproteobacteria</taxon>
        <taxon>Pseudomonadales</taxon>
        <taxon>Pseudomonadaceae</taxon>
        <taxon>Pseudomonas</taxon>
    </lineage>
</organism>
<evidence type="ECO:0000313" key="2">
    <source>
        <dbReference type="EMBL" id="MBF8641070.1"/>
    </source>
</evidence>
<dbReference type="EMBL" id="UAUF01000014">
    <property type="protein sequence ID" value="SPZ12173.1"/>
    <property type="molecule type" value="Genomic_DNA"/>
</dbReference>
<gene>
    <name evidence="3" type="primary">rpfG_3</name>
    <name evidence="2" type="ORF">IRZ65_10275</name>
    <name evidence="3" type="ORF">NCTC11842_04321</name>
</gene>
<dbReference type="InterPro" id="IPR037522">
    <property type="entry name" value="HD_GYP_dom"/>
</dbReference>
<dbReference type="Pfam" id="PF11871">
    <property type="entry name" value="DUF3391"/>
    <property type="match status" value="1"/>
</dbReference>
<dbReference type="RefSeq" id="WP_010796067.1">
    <property type="nucleotide sequence ID" value="NZ_CP053063.1"/>
</dbReference>
<evidence type="ECO:0000259" key="1">
    <source>
        <dbReference type="PROSITE" id="PS51832"/>
    </source>
</evidence>
<reference evidence="3 4" key="1">
    <citation type="submission" date="2018-06" db="EMBL/GenBank/DDBJ databases">
        <authorList>
            <consortium name="Pathogen Informatics"/>
            <person name="Doyle S."/>
        </authorList>
    </citation>
    <scope>NUCLEOTIDE SEQUENCE [LARGE SCALE GENOMIC DNA]</scope>
    <source>
        <strain evidence="3 4">NCTC11842</strain>
    </source>
</reference>
<dbReference type="Pfam" id="PF13487">
    <property type="entry name" value="HD_5"/>
    <property type="match status" value="1"/>
</dbReference>
<evidence type="ECO:0000313" key="5">
    <source>
        <dbReference type="Proteomes" id="UP000626180"/>
    </source>
</evidence>
<dbReference type="SMART" id="SM00471">
    <property type="entry name" value="HDc"/>
    <property type="match status" value="1"/>
</dbReference>
<keyword evidence="5" id="KW-1185">Reference proteome</keyword>
<evidence type="ECO:0000313" key="4">
    <source>
        <dbReference type="Proteomes" id="UP000250443"/>
    </source>
</evidence>
<dbReference type="Proteomes" id="UP000250443">
    <property type="component" value="Unassembled WGS sequence"/>
</dbReference>
<feature type="domain" description="HD-GYP" evidence="1">
    <location>
        <begin position="127"/>
        <end position="323"/>
    </location>
</feature>
<dbReference type="InterPro" id="IPR006675">
    <property type="entry name" value="HDIG_dom"/>
</dbReference>
<reference evidence="2 5" key="2">
    <citation type="submission" date="2020-10" db="EMBL/GenBank/DDBJ databases">
        <title>Genome sequences of Pseudomonas isolates.</title>
        <authorList>
            <person name="Wessels L."/>
            <person name="Reich F."/>
            <person name="Hammerl J."/>
        </authorList>
    </citation>
    <scope>NUCLEOTIDE SEQUENCE [LARGE SCALE GENOMIC DNA]</scope>
    <source>
        <strain evidence="2 5">20-MO00624-0</strain>
    </source>
</reference>
<proteinExistence type="predicted"/>
<dbReference type="CDD" id="cd00077">
    <property type="entry name" value="HDc"/>
    <property type="match status" value="1"/>
</dbReference>
<dbReference type="EMBL" id="JADMCD010000004">
    <property type="protein sequence ID" value="MBF8641070.1"/>
    <property type="molecule type" value="Genomic_DNA"/>
</dbReference>
<name>A0A2X2CZF2_PSELU</name>
<dbReference type="NCBIfam" id="TIGR00277">
    <property type="entry name" value="HDIG"/>
    <property type="match status" value="1"/>
</dbReference>
<dbReference type="Gene3D" id="1.10.3210.10">
    <property type="entry name" value="Hypothetical protein af1432"/>
    <property type="match status" value="1"/>
</dbReference>
<dbReference type="PANTHER" id="PTHR43155:SF2">
    <property type="entry name" value="CYCLIC DI-GMP PHOSPHODIESTERASE PA4108"/>
    <property type="match status" value="1"/>
</dbReference>
<dbReference type="PROSITE" id="PS51832">
    <property type="entry name" value="HD_GYP"/>
    <property type="match status" value="1"/>
</dbReference>
<dbReference type="EC" id="3.1.4.52" evidence="3"/>
<dbReference type="InterPro" id="IPR003607">
    <property type="entry name" value="HD/PDEase_dom"/>
</dbReference>
<dbReference type="GO" id="GO:0071111">
    <property type="term" value="F:cyclic-guanylate-specific phosphodiesterase activity"/>
    <property type="evidence" value="ECO:0007669"/>
    <property type="project" value="UniProtKB-EC"/>
</dbReference>
<dbReference type="PANTHER" id="PTHR43155">
    <property type="entry name" value="CYCLIC DI-GMP PHOSPHODIESTERASE PA4108-RELATED"/>
    <property type="match status" value="1"/>
</dbReference>
<accession>A0A2X2CZF2</accession>
<protein>
    <submittedName>
        <fullName evidence="2">HD-GYP domain-containing protein</fullName>
    </submittedName>
    <submittedName>
        <fullName evidence="3">Metal dependent phosphohydrolase</fullName>
        <ecNumber evidence="3">3.1.4.52</ecNumber>
    </submittedName>
</protein>
<sequence>MLKRIPVSQARLGMYVSEFCAPWVDHPFWKGHFVIRSPNELQRILDSDIDGLWIDVSKGADVDPAHVGCSLEAHGAGVAVQVEMAEEIKRAKVLCDSAKTAVKGMLEDARMGQVVEVSDAASLVEEISNSVLRHPNALISLARLKTSDEYTYLHSVAVSALMIAVTRTLGLGETAARQAGLAGLLHDVGKMTMPLEVLNKPGKLTDEEFIIMQGHPKAGERILTAWQADETAIDVCLHHHEKYDGSGYPDKLSGEQISLMSRIATVCDVYDAVTSDRPYKRGWDPAESVKRMAEWKGHFDPHVFQAFVKAVGIYPVGSLVKLESERLAVVVEQNPKSLLTPTVKVFYDARHKKPIGHEVIDLPRLKGYDRIIGRESPEAWGFDNLSTLWT</sequence>